<dbReference type="Proteomes" id="UP000609346">
    <property type="component" value="Unassembled WGS sequence"/>
</dbReference>
<feature type="transmembrane region" description="Helical" evidence="1">
    <location>
        <begin position="28"/>
        <end position="45"/>
    </location>
</feature>
<dbReference type="RefSeq" id="WP_191204823.1">
    <property type="nucleotide sequence ID" value="NZ_JACXZA010000004.1"/>
</dbReference>
<evidence type="ECO:0000256" key="1">
    <source>
        <dbReference type="SAM" id="Phobius"/>
    </source>
</evidence>
<dbReference type="EMBL" id="JACXZA010000004">
    <property type="protein sequence ID" value="MBD3920529.1"/>
    <property type="molecule type" value="Genomic_DNA"/>
</dbReference>
<keyword evidence="1" id="KW-0472">Membrane</keyword>
<evidence type="ECO:0000313" key="2">
    <source>
        <dbReference type="EMBL" id="MBD3920529.1"/>
    </source>
</evidence>
<comment type="caution">
    <text evidence="2">The sequence shown here is derived from an EMBL/GenBank/DDBJ whole genome shotgun (WGS) entry which is preliminary data.</text>
</comment>
<evidence type="ECO:0000313" key="3">
    <source>
        <dbReference type="Proteomes" id="UP000609346"/>
    </source>
</evidence>
<sequence>MIPFLLVVLFGAVLFYYYWKRKRLKREMAVFAVLLVASIAQLYTLLTDKPFRIAAVIAAVIRGAASLAE</sequence>
<name>A0ABR8MX24_9BACL</name>
<organism evidence="2 3">
    <name type="scientific">Paenibacillus terricola</name>
    <dbReference type="NCBI Taxonomy" id="2763503"/>
    <lineage>
        <taxon>Bacteria</taxon>
        <taxon>Bacillati</taxon>
        <taxon>Bacillota</taxon>
        <taxon>Bacilli</taxon>
        <taxon>Bacillales</taxon>
        <taxon>Paenibacillaceae</taxon>
        <taxon>Paenibacillus</taxon>
    </lineage>
</organism>
<protein>
    <submittedName>
        <fullName evidence="2">Uncharacterized protein</fullName>
    </submittedName>
</protein>
<accession>A0ABR8MX24</accession>
<keyword evidence="1" id="KW-1133">Transmembrane helix</keyword>
<feature type="transmembrane region" description="Helical" evidence="1">
    <location>
        <begin position="6"/>
        <end position="21"/>
    </location>
</feature>
<keyword evidence="1" id="KW-0812">Transmembrane</keyword>
<proteinExistence type="predicted"/>
<gene>
    <name evidence="2" type="ORF">H8B09_17330</name>
</gene>
<keyword evidence="3" id="KW-1185">Reference proteome</keyword>
<reference evidence="2 3" key="1">
    <citation type="submission" date="2020-09" db="EMBL/GenBank/DDBJ databases">
        <title>Paenibacillus sp. strain PR3 16S rRNA gene Genome sequencing and assembly.</title>
        <authorList>
            <person name="Kim J."/>
        </authorList>
    </citation>
    <scope>NUCLEOTIDE SEQUENCE [LARGE SCALE GENOMIC DNA]</scope>
    <source>
        <strain evidence="2 3">PR3</strain>
    </source>
</reference>